<dbReference type="GO" id="GO:0005737">
    <property type="term" value="C:cytoplasm"/>
    <property type="evidence" value="ECO:0007669"/>
    <property type="project" value="TreeGrafter"/>
</dbReference>
<dbReference type="RefSeq" id="WP_081126377.1">
    <property type="nucleotide sequence ID" value="NZ_LDOS01000001.1"/>
</dbReference>
<evidence type="ECO:0000259" key="1">
    <source>
        <dbReference type="Pfam" id="PF01370"/>
    </source>
</evidence>
<feature type="domain" description="NAD-dependent epimerase/dehydratase" evidence="1">
    <location>
        <begin position="5"/>
        <end position="225"/>
    </location>
</feature>
<dbReference type="STRING" id="993689.GCA_002077135_01038"/>
<dbReference type="Pfam" id="PF01370">
    <property type="entry name" value="Epimerase"/>
    <property type="match status" value="1"/>
</dbReference>
<proteinExistence type="predicted"/>
<protein>
    <recommendedName>
        <fullName evidence="1">NAD-dependent epimerase/dehydratase domain-containing protein</fullName>
    </recommendedName>
</protein>
<dbReference type="SUPFAM" id="SSF51735">
    <property type="entry name" value="NAD(P)-binding Rossmann-fold domains"/>
    <property type="match status" value="1"/>
</dbReference>
<dbReference type="InterPro" id="IPR051783">
    <property type="entry name" value="NAD(P)-dependent_oxidoreduct"/>
</dbReference>
<accession>A0A4S3KNV3</accession>
<dbReference type="EMBL" id="MWQO01000023">
    <property type="protein sequence ID" value="THD10642.1"/>
    <property type="molecule type" value="Genomic_DNA"/>
</dbReference>
<evidence type="ECO:0000313" key="3">
    <source>
        <dbReference type="Proteomes" id="UP000307749"/>
    </source>
</evidence>
<dbReference type="PANTHER" id="PTHR48079:SF6">
    <property type="entry name" value="NAD(P)-BINDING DOMAIN-CONTAINING PROTEIN-RELATED"/>
    <property type="match status" value="1"/>
</dbReference>
<dbReference type="PANTHER" id="PTHR48079">
    <property type="entry name" value="PROTEIN YEEZ"/>
    <property type="match status" value="1"/>
</dbReference>
<dbReference type="AlphaFoldDB" id="A0A4S3KNV3"/>
<dbReference type="InterPro" id="IPR001509">
    <property type="entry name" value="Epimerase_deHydtase"/>
</dbReference>
<name>A0A4S3KNV3_9GAMM</name>
<organism evidence="2 3">
    <name type="scientific">Metallibacterium scheffleri</name>
    <dbReference type="NCBI Taxonomy" id="993689"/>
    <lineage>
        <taxon>Bacteria</taxon>
        <taxon>Pseudomonadati</taxon>
        <taxon>Pseudomonadota</taxon>
        <taxon>Gammaproteobacteria</taxon>
        <taxon>Lysobacterales</taxon>
        <taxon>Rhodanobacteraceae</taxon>
        <taxon>Metallibacterium</taxon>
    </lineage>
</organism>
<reference evidence="2 3" key="1">
    <citation type="submission" date="2017-02" db="EMBL/GenBank/DDBJ databases">
        <title>Whole genome sequencing of Metallibacterium scheffleri DSM 24874 (T).</title>
        <authorList>
            <person name="Kumar S."/>
            <person name="Patil P."/>
            <person name="Patil P.B."/>
        </authorList>
    </citation>
    <scope>NUCLEOTIDE SEQUENCE [LARGE SCALE GENOMIC DNA]</scope>
    <source>
        <strain evidence="2 3">DSM 24874</strain>
    </source>
</reference>
<gene>
    <name evidence="2" type="ORF">B1806_07215</name>
</gene>
<dbReference type="Gene3D" id="3.40.50.720">
    <property type="entry name" value="NAD(P)-binding Rossmann-like Domain"/>
    <property type="match status" value="1"/>
</dbReference>
<dbReference type="Proteomes" id="UP000307749">
    <property type="component" value="Unassembled WGS sequence"/>
</dbReference>
<keyword evidence="3" id="KW-1185">Reference proteome</keyword>
<dbReference type="OrthoDB" id="9787292at2"/>
<comment type="caution">
    <text evidence="2">The sequence shown here is derived from an EMBL/GenBank/DDBJ whole genome shotgun (WGS) entry which is preliminary data.</text>
</comment>
<sequence>MRSAFITGAGGFLGGHVRAALQRQGVTLRALAHSDASRAALTAAGVDVVQGEIDDAALLARALTPAPDVVFHIAADTSVWRRERARQWRINVDGTRALLDAAIAAGVPRFVYTSSISVYGLTAACIDEDSPRLGLHGPVHYARSKAAAEALVCAAAQSGRISAAVLQPGHILGPGDRHNWSRLAQLIAARRLPGAPPGVGAFADVREVAAAHVAAAMHPAAARAWVLGGAAAPFSALVAALARALHLPAPRRTLPHALLWLRAVLDESAAVCTGRPPALTRESVALACHHLCVDDTRARIELGYRHQPLQTMADDTVAWLQTAGLLAATQ</sequence>
<evidence type="ECO:0000313" key="2">
    <source>
        <dbReference type="EMBL" id="THD10642.1"/>
    </source>
</evidence>
<dbReference type="InterPro" id="IPR036291">
    <property type="entry name" value="NAD(P)-bd_dom_sf"/>
</dbReference>
<dbReference type="GO" id="GO:0004029">
    <property type="term" value="F:aldehyde dehydrogenase (NAD+) activity"/>
    <property type="evidence" value="ECO:0007669"/>
    <property type="project" value="TreeGrafter"/>
</dbReference>